<evidence type="ECO:0000256" key="1">
    <source>
        <dbReference type="ARBA" id="ARBA00009179"/>
    </source>
</evidence>
<dbReference type="Gene3D" id="3.90.226.10">
    <property type="entry name" value="2-enoyl-CoA Hydratase, Chain A, domain 1"/>
    <property type="match status" value="1"/>
</dbReference>
<keyword evidence="2 5" id="KW-0645">Protease</keyword>
<dbReference type="GO" id="GO:0007165">
    <property type="term" value="P:signal transduction"/>
    <property type="evidence" value="ECO:0007669"/>
    <property type="project" value="TreeGrafter"/>
</dbReference>
<dbReference type="PATRIC" id="fig|657314.3.peg.2019"/>
<dbReference type="Gene3D" id="3.30.750.44">
    <property type="match status" value="1"/>
</dbReference>
<dbReference type="InterPro" id="IPR055210">
    <property type="entry name" value="CtpA/B_N"/>
</dbReference>
<dbReference type="Proteomes" id="UP000008955">
    <property type="component" value="Chromosome"/>
</dbReference>
<dbReference type="GO" id="GO:0004252">
    <property type="term" value="F:serine-type endopeptidase activity"/>
    <property type="evidence" value="ECO:0007669"/>
    <property type="project" value="UniProtKB-EC"/>
</dbReference>
<protein>
    <submittedName>
        <fullName evidence="7">C-terminal peptidase (Prc)</fullName>
        <ecNumber evidence="7">3.4.21.102</ecNumber>
    </submittedName>
</protein>
<dbReference type="SUPFAM" id="SSF52096">
    <property type="entry name" value="ClpP/crotonase"/>
    <property type="match status" value="1"/>
</dbReference>
<dbReference type="AlphaFoldDB" id="D4LRW4"/>
<evidence type="ECO:0000313" key="8">
    <source>
        <dbReference type="Proteomes" id="UP000008955"/>
    </source>
</evidence>
<dbReference type="SMART" id="SM00245">
    <property type="entry name" value="TSPc"/>
    <property type="match status" value="1"/>
</dbReference>
<dbReference type="CDD" id="cd07560">
    <property type="entry name" value="Peptidase_S41_CPP"/>
    <property type="match status" value="1"/>
</dbReference>
<keyword evidence="4 5" id="KW-0720">Serine protease</keyword>
<sequence>MKHKEYASGVLTGVLVVALAAGGVKFVQQRQYNGVLSDSSHVQKIEYLEKMIDQEYLGEVDNDEMAEGVYAGLVYGLGDVYSRYYTADEYAQETASTDGAYAGIGVSIQKNKNGGVQIAECYEGGPGADAGLQTGDVITAINDTDVTDMELSDVVSLIRENKDKTIVLTVFRENEEKSREISVDVTDVELPSVFGEMLDKKTGYIQITQFTGVTPQQYKDMFTELKDKGMERLVIDLRDNPGGLLTSVCDILREILPEGLIVYTEDKYGNREEETCDGKHQLDMPLAVLVNENSASASEIFAGAVQDHGVGTIVGTTTYGKGVVQELRQLSDGSAVKLTVSNYYTPNGNSINKVGIKPDVEVKLASELLNKDEITHEEDNQFQKALDVI</sequence>
<reference evidence="7 8" key="1">
    <citation type="submission" date="2010-03" db="EMBL/GenBank/DDBJ databases">
        <title>The genome sequence of Ruminococcus obeum A2-162.</title>
        <authorList>
            <consortium name="metaHIT consortium -- http://www.metahit.eu/"/>
            <person name="Pajon A."/>
            <person name="Turner K."/>
            <person name="Parkhill J."/>
            <person name="Duncan S."/>
            <person name="Flint H."/>
        </authorList>
    </citation>
    <scope>NUCLEOTIDE SEQUENCE [LARGE SCALE GENOMIC DNA]</scope>
    <source>
        <strain evidence="7 8">A2-162</strain>
    </source>
</reference>
<name>D4LRW4_9FIRM</name>
<dbReference type="NCBIfam" id="TIGR00225">
    <property type="entry name" value="prc"/>
    <property type="match status" value="1"/>
</dbReference>
<dbReference type="InterPro" id="IPR036034">
    <property type="entry name" value="PDZ_sf"/>
</dbReference>
<dbReference type="GO" id="GO:0030288">
    <property type="term" value="C:outer membrane-bounded periplasmic space"/>
    <property type="evidence" value="ECO:0007669"/>
    <property type="project" value="TreeGrafter"/>
</dbReference>
<keyword evidence="8" id="KW-1185">Reference proteome</keyword>
<organism evidence="7 8">
    <name type="scientific">Blautia obeum A2-162</name>
    <dbReference type="NCBI Taxonomy" id="657314"/>
    <lineage>
        <taxon>Bacteria</taxon>
        <taxon>Bacillati</taxon>
        <taxon>Bacillota</taxon>
        <taxon>Clostridia</taxon>
        <taxon>Lachnospirales</taxon>
        <taxon>Lachnospiraceae</taxon>
        <taxon>Blautia</taxon>
    </lineage>
</organism>
<keyword evidence="3 5" id="KW-0378">Hydrolase</keyword>
<dbReference type="CDD" id="cd06782">
    <property type="entry name" value="cpPDZ_CPP-like"/>
    <property type="match status" value="1"/>
</dbReference>
<dbReference type="RefSeq" id="WP_015542335.1">
    <property type="nucleotide sequence ID" value="NC_021022.1"/>
</dbReference>
<accession>D4LRW4</accession>
<dbReference type="EC" id="3.4.21.102" evidence="7"/>
<dbReference type="InterPro" id="IPR029045">
    <property type="entry name" value="ClpP/crotonase-like_dom_sf"/>
</dbReference>
<evidence type="ECO:0000256" key="5">
    <source>
        <dbReference type="RuleBase" id="RU004404"/>
    </source>
</evidence>
<dbReference type="Pfam" id="PF03572">
    <property type="entry name" value="Peptidase_S41"/>
    <property type="match status" value="1"/>
</dbReference>
<evidence type="ECO:0000256" key="2">
    <source>
        <dbReference type="ARBA" id="ARBA00022670"/>
    </source>
</evidence>
<dbReference type="InterPro" id="IPR005151">
    <property type="entry name" value="Tail-specific_protease"/>
</dbReference>
<reference evidence="7 8" key="2">
    <citation type="submission" date="2010-03" db="EMBL/GenBank/DDBJ databases">
        <authorList>
            <person name="Pajon A."/>
        </authorList>
    </citation>
    <scope>NUCLEOTIDE SEQUENCE [LARGE SCALE GENOMIC DNA]</scope>
    <source>
        <strain evidence="7 8">A2-162</strain>
    </source>
</reference>
<evidence type="ECO:0000256" key="3">
    <source>
        <dbReference type="ARBA" id="ARBA00022801"/>
    </source>
</evidence>
<dbReference type="PANTHER" id="PTHR32060:SF30">
    <property type="entry name" value="CARBOXY-TERMINAL PROCESSING PROTEASE CTPA"/>
    <property type="match status" value="1"/>
</dbReference>
<dbReference type="EMBL" id="FP929054">
    <property type="protein sequence ID" value="CBL23522.1"/>
    <property type="molecule type" value="Genomic_DNA"/>
</dbReference>
<dbReference type="SUPFAM" id="SSF50156">
    <property type="entry name" value="PDZ domain-like"/>
    <property type="match status" value="1"/>
</dbReference>
<dbReference type="KEGG" id="rob:CK5_21650"/>
<dbReference type="MEROPS" id="S41.004"/>
<dbReference type="PANTHER" id="PTHR32060">
    <property type="entry name" value="TAIL-SPECIFIC PROTEASE"/>
    <property type="match status" value="1"/>
</dbReference>
<evidence type="ECO:0000313" key="7">
    <source>
        <dbReference type="EMBL" id="CBL23522.1"/>
    </source>
</evidence>
<dbReference type="InterPro" id="IPR041489">
    <property type="entry name" value="PDZ_6"/>
</dbReference>
<feature type="domain" description="PDZ" evidence="6">
    <location>
        <begin position="90"/>
        <end position="173"/>
    </location>
</feature>
<comment type="similarity">
    <text evidence="1 5">Belongs to the peptidase S41A family.</text>
</comment>
<evidence type="ECO:0000256" key="4">
    <source>
        <dbReference type="ARBA" id="ARBA00022825"/>
    </source>
</evidence>
<dbReference type="InterPro" id="IPR004447">
    <property type="entry name" value="Peptidase_S41A"/>
</dbReference>
<gene>
    <name evidence="7" type="ORF">CK5_21650</name>
</gene>
<dbReference type="GO" id="GO:0006508">
    <property type="term" value="P:proteolysis"/>
    <property type="evidence" value="ECO:0007669"/>
    <property type="project" value="UniProtKB-KW"/>
</dbReference>
<dbReference type="Pfam" id="PF22694">
    <property type="entry name" value="CtpB_N-like"/>
    <property type="match status" value="1"/>
</dbReference>
<dbReference type="InterPro" id="IPR001478">
    <property type="entry name" value="PDZ"/>
</dbReference>
<dbReference type="PROSITE" id="PS50106">
    <property type="entry name" value="PDZ"/>
    <property type="match status" value="1"/>
</dbReference>
<proteinExistence type="inferred from homology"/>
<evidence type="ECO:0000259" key="6">
    <source>
        <dbReference type="PROSITE" id="PS50106"/>
    </source>
</evidence>
<dbReference type="SMART" id="SM00228">
    <property type="entry name" value="PDZ"/>
    <property type="match status" value="1"/>
</dbReference>
<dbReference type="Pfam" id="PF17820">
    <property type="entry name" value="PDZ_6"/>
    <property type="match status" value="1"/>
</dbReference>
<dbReference type="HOGENOM" id="CLU_017295_3_2_9"/>
<dbReference type="Gene3D" id="2.30.42.10">
    <property type="match status" value="1"/>
</dbReference>